<gene>
    <name evidence="4" type="ORF">SAMN04488563_4911</name>
</gene>
<evidence type="ECO:0000256" key="1">
    <source>
        <dbReference type="ARBA" id="ARBA00022741"/>
    </source>
</evidence>
<evidence type="ECO:0000259" key="3">
    <source>
        <dbReference type="PROSITE" id="PS50043"/>
    </source>
</evidence>
<keyword evidence="2" id="KW-0067">ATP-binding</keyword>
<dbReference type="GO" id="GO:0005524">
    <property type="term" value="F:ATP binding"/>
    <property type="evidence" value="ECO:0007669"/>
    <property type="project" value="UniProtKB-KW"/>
</dbReference>
<dbReference type="PROSITE" id="PS50043">
    <property type="entry name" value="HTH_LUXR_2"/>
    <property type="match status" value="1"/>
</dbReference>
<organism evidence="4 5">
    <name type="scientific">Jiangella alkaliphila</name>
    <dbReference type="NCBI Taxonomy" id="419479"/>
    <lineage>
        <taxon>Bacteria</taxon>
        <taxon>Bacillati</taxon>
        <taxon>Actinomycetota</taxon>
        <taxon>Actinomycetes</taxon>
        <taxon>Jiangellales</taxon>
        <taxon>Jiangellaceae</taxon>
        <taxon>Jiangella</taxon>
    </lineage>
</organism>
<sequence length="967" mass="102302">MGESTVDDGRGRVVAPAMVGRSRELSQLAAAGSAPPAVVSIEGEAGVGKTRLVTEWLAGPGTAGRWIMVGRCHPIRESFPLGPVLEALRGVGEELRGRPVSTVAGALRPLLPELAAWLPPAPEPLDDRVAQRHLVFRGLAALLTAVSPAVLVLEDLHWVDEQTADFVAYLLADMPADLTLVLTYRGEDADAGVRALTAKPPAGTARAHVVLAPLDEARTGLLAGAILDADQVSEEFTRYLWEGTSGLPFAVEEVLALFRERGEVMHRGDRWARRTLARLEVPRSIRDSTVERVDRLPAGARRLVDAVAVLRTPAVPAVLAAMTAPGDGGDDGSGDRLLDALAQAVAHGVLAETDGRFGFRHALAAQAVYDDLNAARRIALHSRAADALGEQSPVPLGQVAHHLRSAGRFTEWADAAVRAAAQAARLGDEDEAVRLLADVLRQADLPPSRRAAVAVDLGWAALDTLHARDVIEPLRAVLDLDVPGTARGELRFLLAVILGQAGEDPAGQRQLFPDALPELEHRPDLRTWAMVGLGVTIPSDVPTSESVYWMTRAVELVEGVDDRLLKIFVLGKAGASLMEGGDRSWRAVAERVEALTGGRPRQRREASAYCSLGVAASYLGHLTTADRMLAAGLRSEAAQQNRRLEVMLRGGLAVLSYGAGRWDGLAGEVDAALADVADYATSRLDLELVAGALAVAGGDVDGGEALLRRVTELAVEIGAYEIVPLAATAWARAGLARGDVPAALTRIRTLLGVLDAKGLWAPAGWAVPVAVETLLAADLRAEAERFADRAAAELRELDAPLADPALAHARGLLAGSADDLVAAAEQYDTLPAPYEAARAREAAAAARLAAGDVHRGGPLLREAAAAYQRLGAAGDADRAAGLARRHDVALPARHRGGRRGYGTELSPRERQVAELAASGRTNKEIAAALFVSAFTVDKHMAAIKRKLRVRSRTDLVRLLGKEYGVLP</sequence>
<dbReference type="GO" id="GO:0006355">
    <property type="term" value="P:regulation of DNA-templated transcription"/>
    <property type="evidence" value="ECO:0007669"/>
    <property type="project" value="InterPro"/>
</dbReference>
<dbReference type="InterPro" id="IPR000792">
    <property type="entry name" value="Tscrpt_reg_LuxR_C"/>
</dbReference>
<dbReference type="Pfam" id="PF13191">
    <property type="entry name" value="AAA_16"/>
    <property type="match status" value="1"/>
</dbReference>
<dbReference type="InterPro" id="IPR041664">
    <property type="entry name" value="AAA_16"/>
</dbReference>
<dbReference type="CDD" id="cd06170">
    <property type="entry name" value="LuxR_C_like"/>
    <property type="match status" value="1"/>
</dbReference>
<evidence type="ECO:0000313" key="4">
    <source>
        <dbReference type="EMBL" id="SDU75189.1"/>
    </source>
</evidence>
<dbReference type="SMART" id="SM00421">
    <property type="entry name" value="HTH_LUXR"/>
    <property type="match status" value="1"/>
</dbReference>
<dbReference type="GO" id="GO:0004016">
    <property type="term" value="F:adenylate cyclase activity"/>
    <property type="evidence" value="ECO:0007669"/>
    <property type="project" value="TreeGrafter"/>
</dbReference>
<dbReference type="GO" id="GO:0005737">
    <property type="term" value="C:cytoplasm"/>
    <property type="evidence" value="ECO:0007669"/>
    <property type="project" value="TreeGrafter"/>
</dbReference>
<dbReference type="PANTHER" id="PTHR16305:SF35">
    <property type="entry name" value="TRANSCRIPTIONAL ACTIVATOR DOMAIN"/>
    <property type="match status" value="1"/>
</dbReference>
<dbReference type="PROSITE" id="PS00622">
    <property type="entry name" value="HTH_LUXR_1"/>
    <property type="match status" value="1"/>
</dbReference>
<dbReference type="InterPro" id="IPR036388">
    <property type="entry name" value="WH-like_DNA-bd_sf"/>
</dbReference>
<dbReference type="RefSeq" id="WP_052763153.1">
    <property type="nucleotide sequence ID" value="NZ_LBMC01000072.1"/>
</dbReference>
<proteinExistence type="predicted"/>
<name>A0A1H2L2N9_9ACTN</name>
<dbReference type="Proteomes" id="UP000182977">
    <property type="component" value="Chromosome I"/>
</dbReference>
<dbReference type="SUPFAM" id="SSF52540">
    <property type="entry name" value="P-loop containing nucleoside triphosphate hydrolases"/>
    <property type="match status" value="1"/>
</dbReference>
<feature type="domain" description="HTH luxR-type" evidence="3">
    <location>
        <begin position="898"/>
        <end position="963"/>
    </location>
</feature>
<dbReference type="AlphaFoldDB" id="A0A1H2L2N9"/>
<dbReference type="PANTHER" id="PTHR16305">
    <property type="entry name" value="TESTICULAR SOLUBLE ADENYLYL CYCLASE"/>
    <property type="match status" value="1"/>
</dbReference>
<dbReference type="OrthoDB" id="5476461at2"/>
<dbReference type="InterPro" id="IPR016032">
    <property type="entry name" value="Sig_transdc_resp-reg_C-effctor"/>
</dbReference>
<dbReference type="SUPFAM" id="SSF46894">
    <property type="entry name" value="C-terminal effector domain of the bipartite response regulators"/>
    <property type="match status" value="1"/>
</dbReference>
<dbReference type="GO" id="GO:0003677">
    <property type="term" value="F:DNA binding"/>
    <property type="evidence" value="ECO:0007669"/>
    <property type="project" value="InterPro"/>
</dbReference>
<dbReference type="Gene3D" id="1.10.10.10">
    <property type="entry name" value="Winged helix-like DNA-binding domain superfamily/Winged helix DNA-binding domain"/>
    <property type="match status" value="1"/>
</dbReference>
<dbReference type="STRING" id="419479.SAMN04488563_4911"/>
<accession>A0A1H2L2N9</accession>
<evidence type="ECO:0000313" key="5">
    <source>
        <dbReference type="Proteomes" id="UP000182977"/>
    </source>
</evidence>
<dbReference type="Pfam" id="PF00196">
    <property type="entry name" value="GerE"/>
    <property type="match status" value="1"/>
</dbReference>
<protein>
    <submittedName>
        <fullName evidence="4">AAA ATPase domain-containing protein</fullName>
    </submittedName>
</protein>
<dbReference type="InterPro" id="IPR027417">
    <property type="entry name" value="P-loop_NTPase"/>
</dbReference>
<reference evidence="5" key="1">
    <citation type="submission" date="2016-10" db="EMBL/GenBank/DDBJ databases">
        <authorList>
            <person name="Varghese N."/>
            <person name="Submissions S."/>
        </authorList>
    </citation>
    <scope>NUCLEOTIDE SEQUENCE [LARGE SCALE GENOMIC DNA]</scope>
    <source>
        <strain evidence="5">DSM 45079</strain>
    </source>
</reference>
<dbReference type="EMBL" id="LT629791">
    <property type="protein sequence ID" value="SDU75189.1"/>
    <property type="molecule type" value="Genomic_DNA"/>
</dbReference>
<dbReference type="PRINTS" id="PR00038">
    <property type="entry name" value="HTHLUXR"/>
</dbReference>
<evidence type="ECO:0000256" key="2">
    <source>
        <dbReference type="ARBA" id="ARBA00022840"/>
    </source>
</evidence>
<keyword evidence="1" id="KW-0547">Nucleotide-binding</keyword>
<keyword evidence="5" id="KW-1185">Reference proteome</keyword>